<evidence type="ECO:0000256" key="4">
    <source>
        <dbReference type="ARBA" id="ARBA00022833"/>
    </source>
</evidence>
<dbReference type="PANTHER" id="PTHR47025:SF28">
    <property type="entry name" value="ACYL-COA N-ACYLTRANSFERASE WITH RING_FYVE_PHD-TYPE ZINC FINGER DOMAIN-CONTAINING PROTEIN"/>
    <property type="match status" value="1"/>
</dbReference>
<dbReference type="AlphaFoldDB" id="A0A8J4VKP1"/>
<dbReference type="Pfam" id="PF16135">
    <property type="entry name" value="TDBD"/>
    <property type="match status" value="2"/>
</dbReference>
<evidence type="ECO:0000256" key="6">
    <source>
        <dbReference type="PROSITE-ProRule" id="PRU00146"/>
    </source>
</evidence>
<dbReference type="EMBL" id="JRKL02002084">
    <property type="protein sequence ID" value="KAF3960537.1"/>
    <property type="molecule type" value="Genomic_DNA"/>
</dbReference>
<dbReference type="InterPro" id="IPR016181">
    <property type="entry name" value="Acyl_CoA_acyltransferase"/>
</dbReference>
<dbReference type="InterPro" id="IPR032308">
    <property type="entry name" value="TDBD"/>
</dbReference>
<dbReference type="GO" id="GO:0042393">
    <property type="term" value="F:histone binding"/>
    <property type="evidence" value="ECO:0007669"/>
    <property type="project" value="TreeGrafter"/>
</dbReference>
<dbReference type="GO" id="GO:0005634">
    <property type="term" value="C:nucleus"/>
    <property type="evidence" value="ECO:0007669"/>
    <property type="project" value="UniProtKB-SubCell"/>
</dbReference>
<proteinExistence type="predicted"/>
<name>A0A8J4VKP1_9ROSI</name>
<dbReference type="InterPro" id="IPR059153">
    <property type="entry name" value="NSD_PHD-1st"/>
</dbReference>
<feature type="region of interest" description="Disordered" evidence="7">
    <location>
        <begin position="379"/>
        <end position="410"/>
    </location>
</feature>
<keyword evidence="3 6" id="KW-0863">Zinc-finger</keyword>
<feature type="domain" description="PHD-type" evidence="8">
    <location>
        <begin position="591"/>
        <end position="636"/>
    </location>
</feature>
<dbReference type="GO" id="GO:0003682">
    <property type="term" value="F:chromatin binding"/>
    <property type="evidence" value="ECO:0007669"/>
    <property type="project" value="TreeGrafter"/>
</dbReference>
<dbReference type="PROSITE" id="PS50016">
    <property type="entry name" value="ZF_PHD_2"/>
    <property type="match status" value="1"/>
</dbReference>
<dbReference type="Pfam" id="PF23011">
    <property type="entry name" value="PHD-1st_NSD"/>
    <property type="match status" value="1"/>
</dbReference>
<dbReference type="SMART" id="SM00249">
    <property type="entry name" value="PHD"/>
    <property type="match status" value="2"/>
</dbReference>
<dbReference type="FunFam" id="3.30.40.10:FF:000506">
    <property type="entry name" value="Acyl-CoA N-acyltransferase with RING/FYVE/PHD-type zinc finger domain"/>
    <property type="match status" value="1"/>
</dbReference>
<gene>
    <name evidence="9" type="ORF">CMV_014760</name>
</gene>
<dbReference type="InterPro" id="IPR013083">
    <property type="entry name" value="Znf_RING/FYVE/PHD"/>
</dbReference>
<keyword evidence="2" id="KW-0479">Metal-binding</keyword>
<dbReference type="InterPro" id="IPR056511">
    <property type="entry name" value="IDM1_C"/>
</dbReference>
<sequence>MKRELEEEEEEVKSELVNSSSLGNGAWIGTETQASSSSIEVSENNFNRRLLSKGAVVNGFIVYTRVRKSRFNFPYESYEISDNDRNKRLKGFDELENNVIASVYSRRKDKEVQIVAGSGSNCNLGINICKDVQESELERFPAKGRGGEGGIFMVAESSEGKRDLPKKEIRRYSRYSVRPKVELPPESVVKSPEAAQNGINLDGEATGGLSGSKMRKNKLELKMSKKIAMNKKLMTVTELFETGFLDGVTVVYMGCNKFQGPGLRGTIMGGGILCSCISCNGCRIIPPSKFEIHACKTYKRAAQYICLENGKSLLDLLKACRASPLHTLEATIRSIVGSPPEEKSFICRRCKGCFPRSCVGQVGPLCNSCVDLNKSHGIPTHSDGKKQRSSTPVLISKSPRAPPVSISPQDQSQWEASVYISPQNKSNWKLKTKPPKRVYNSKLSKSASACISSKDKRPWKITAKSSKAVLISRASKIGSLSFPSQTKAQWKITTKDIRLHKLVFEEGGLPDGSEVAYYARGQKLLVGYKKGSGILCCCCNCEVSPSQFESHAGWASRRKPYAYIYTSNGVSLHELAISLSKGRKYSAKDNDNLCIICLDGGNLLLCDGCPRAFHKECASLTTIPRGDWYCTYCQNMFQREKFVEYNENALAAGRVSGIDPIEQITKRCIRIVRNIDAELSGCVLCRGYDFSKSGFGPRTILLCDQCEMEFHVGCLREHKMAFLKELPKGEWFCSMDCTRINSTLQKLLVKGAEKLPDSLLDVIKRKEEERGLQSINNIDVRWRLLSGKIASPETRFYLSEAVAIFHNCFAPIIDSVSGRDLIPAMVYGRNIRSQEFGGMYCAILMVNSSVVSAGLVRVFGREVAELPLVATSNGHHGKGYFQILFSCIERLLAFLNVKSLVLPAAEEAESIWTDKFGFEKMKTEQLTKYRRSCCQMVTFKGTSMLQKMVPQCRVIKPDYESEDAE</sequence>
<dbReference type="SUPFAM" id="SSF57903">
    <property type="entry name" value="FYVE/PHD zinc finger"/>
    <property type="match status" value="2"/>
</dbReference>
<dbReference type="GO" id="GO:0000977">
    <property type="term" value="F:RNA polymerase II transcription regulatory region sequence-specific DNA binding"/>
    <property type="evidence" value="ECO:0007669"/>
    <property type="project" value="TreeGrafter"/>
</dbReference>
<evidence type="ECO:0000256" key="3">
    <source>
        <dbReference type="ARBA" id="ARBA00022771"/>
    </source>
</evidence>
<dbReference type="PROSITE" id="PS01359">
    <property type="entry name" value="ZF_PHD_1"/>
    <property type="match status" value="1"/>
</dbReference>
<dbReference type="PANTHER" id="PTHR47025">
    <property type="entry name" value="AUTOIMMUNE REGULATOR"/>
    <property type="match status" value="1"/>
</dbReference>
<evidence type="ECO:0000256" key="5">
    <source>
        <dbReference type="ARBA" id="ARBA00023242"/>
    </source>
</evidence>
<reference evidence="9" key="1">
    <citation type="submission" date="2020-03" db="EMBL/GenBank/DDBJ databases">
        <title>Castanea mollissima Vanexum genome sequencing.</title>
        <authorList>
            <person name="Staton M."/>
        </authorList>
    </citation>
    <scope>NUCLEOTIDE SEQUENCE</scope>
    <source>
        <tissue evidence="9">Leaf</tissue>
    </source>
</reference>
<organism evidence="9 10">
    <name type="scientific">Castanea mollissima</name>
    <name type="common">Chinese chestnut</name>
    <dbReference type="NCBI Taxonomy" id="60419"/>
    <lineage>
        <taxon>Eukaryota</taxon>
        <taxon>Viridiplantae</taxon>
        <taxon>Streptophyta</taxon>
        <taxon>Embryophyta</taxon>
        <taxon>Tracheophyta</taxon>
        <taxon>Spermatophyta</taxon>
        <taxon>Magnoliopsida</taxon>
        <taxon>eudicotyledons</taxon>
        <taxon>Gunneridae</taxon>
        <taxon>Pentapetalae</taxon>
        <taxon>rosids</taxon>
        <taxon>fabids</taxon>
        <taxon>Fagales</taxon>
        <taxon>Fagaceae</taxon>
        <taxon>Castanea</taxon>
    </lineage>
</organism>
<dbReference type="GO" id="GO:0045944">
    <property type="term" value="P:positive regulation of transcription by RNA polymerase II"/>
    <property type="evidence" value="ECO:0007669"/>
    <property type="project" value="TreeGrafter"/>
</dbReference>
<dbReference type="InterPro" id="IPR001965">
    <property type="entry name" value="Znf_PHD"/>
</dbReference>
<evidence type="ECO:0000313" key="10">
    <source>
        <dbReference type="Proteomes" id="UP000737018"/>
    </source>
</evidence>
<dbReference type="InterPro" id="IPR011011">
    <property type="entry name" value="Znf_FYVE_PHD"/>
</dbReference>
<comment type="subcellular location">
    <subcellularLocation>
        <location evidence="1">Nucleus</location>
    </subcellularLocation>
</comment>
<dbReference type="Pfam" id="PF23209">
    <property type="entry name" value="IDM1_C"/>
    <property type="match status" value="1"/>
</dbReference>
<evidence type="ECO:0000256" key="1">
    <source>
        <dbReference type="ARBA" id="ARBA00004123"/>
    </source>
</evidence>
<protein>
    <recommendedName>
        <fullName evidence="8">PHD-type domain-containing protein</fullName>
    </recommendedName>
</protein>
<dbReference type="CDD" id="cd15539">
    <property type="entry name" value="PHD1_AIRE"/>
    <property type="match status" value="1"/>
</dbReference>
<dbReference type="Gene3D" id="3.30.40.10">
    <property type="entry name" value="Zinc/RING finger domain, C3HC4 (zinc finger)"/>
    <property type="match status" value="2"/>
</dbReference>
<dbReference type="SUPFAM" id="SSF55729">
    <property type="entry name" value="Acyl-CoA N-acyltransferases (Nat)"/>
    <property type="match status" value="1"/>
</dbReference>
<keyword evidence="4" id="KW-0862">Zinc</keyword>
<comment type="caution">
    <text evidence="9">The sequence shown here is derived from an EMBL/GenBank/DDBJ whole genome shotgun (WGS) entry which is preliminary data.</text>
</comment>
<evidence type="ECO:0000256" key="7">
    <source>
        <dbReference type="SAM" id="MobiDB-lite"/>
    </source>
</evidence>
<dbReference type="Proteomes" id="UP000737018">
    <property type="component" value="Unassembled WGS sequence"/>
</dbReference>
<dbReference type="InterPro" id="IPR019787">
    <property type="entry name" value="Znf_PHD-finger"/>
</dbReference>
<dbReference type="GO" id="GO:0008270">
    <property type="term" value="F:zinc ion binding"/>
    <property type="evidence" value="ECO:0007669"/>
    <property type="project" value="UniProtKB-KW"/>
</dbReference>
<dbReference type="FunFam" id="3.30.40.10:FF:000494">
    <property type="entry name" value="Acyl-CoA N-acyltransferase with RING/FYVE/PHD-type zinc finger domain"/>
    <property type="match status" value="1"/>
</dbReference>
<keyword evidence="10" id="KW-1185">Reference proteome</keyword>
<dbReference type="OrthoDB" id="1903104at2759"/>
<accession>A0A8J4VKP1</accession>
<keyword evidence="5" id="KW-0539">Nucleus</keyword>
<evidence type="ECO:0000259" key="8">
    <source>
        <dbReference type="PROSITE" id="PS50016"/>
    </source>
</evidence>
<evidence type="ECO:0000256" key="2">
    <source>
        <dbReference type="ARBA" id="ARBA00022723"/>
    </source>
</evidence>
<dbReference type="InterPro" id="IPR019786">
    <property type="entry name" value="Zinc_finger_PHD-type_CS"/>
</dbReference>
<evidence type="ECO:0000313" key="9">
    <source>
        <dbReference type="EMBL" id="KAF3960537.1"/>
    </source>
</evidence>